<comment type="caution">
    <text evidence="1">The sequence shown here is derived from an EMBL/GenBank/DDBJ whole genome shotgun (WGS) entry which is preliminary data.</text>
</comment>
<sequence>MVNLKDFVSGSKNDMSIKNGIEHCSIPFFIESLLKKDHLESFSAKELINESASFFSICLLYDAVSTL</sequence>
<protein>
    <submittedName>
        <fullName evidence="1">Uncharacterized protein</fullName>
    </submittedName>
</protein>
<evidence type="ECO:0000313" key="1">
    <source>
        <dbReference type="EMBL" id="TWI20749.1"/>
    </source>
</evidence>
<organism evidence="1 2">
    <name type="scientific">Sphingobacterium siyangense</name>
    <dbReference type="NCBI Taxonomy" id="459529"/>
    <lineage>
        <taxon>Bacteria</taxon>
        <taxon>Pseudomonadati</taxon>
        <taxon>Bacteroidota</taxon>
        <taxon>Sphingobacteriia</taxon>
        <taxon>Sphingobacteriales</taxon>
        <taxon>Sphingobacteriaceae</taxon>
        <taxon>Sphingobacterium</taxon>
    </lineage>
</organism>
<dbReference type="EMBL" id="VLKR01000009">
    <property type="protein sequence ID" value="TWI20749.1"/>
    <property type="molecule type" value="Genomic_DNA"/>
</dbReference>
<gene>
    <name evidence="1" type="ORF">IQ31_02140</name>
</gene>
<reference evidence="1 2" key="1">
    <citation type="journal article" date="2015" name="Stand. Genomic Sci.">
        <title>Genomic Encyclopedia of Bacterial and Archaeal Type Strains, Phase III: the genomes of soil and plant-associated and newly described type strains.</title>
        <authorList>
            <person name="Whitman W.B."/>
            <person name="Woyke T."/>
            <person name="Klenk H.P."/>
            <person name="Zhou Y."/>
            <person name="Lilburn T.G."/>
            <person name="Beck B.J."/>
            <person name="De Vos P."/>
            <person name="Vandamme P."/>
            <person name="Eisen J.A."/>
            <person name="Garrity G."/>
            <person name="Hugenholtz P."/>
            <person name="Kyrpides N.C."/>
        </authorList>
    </citation>
    <scope>NUCLEOTIDE SEQUENCE [LARGE SCALE GENOMIC DNA]</scope>
    <source>
        <strain evidence="1 2">CGMCC 1.6855</strain>
    </source>
</reference>
<accession>A0A562MLF9</accession>
<evidence type="ECO:0000313" key="2">
    <source>
        <dbReference type="Proteomes" id="UP000315908"/>
    </source>
</evidence>
<dbReference type="Proteomes" id="UP000315908">
    <property type="component" value="Unassembled WGS sequence"/>
</dbReference>
<dbReference type="AlphaFoldDB" id="A0A562MLF9"/>
<proteinExistence type="predicted"/>
<name>A0A562MLF9_9SPHI</name>